<dbReference type="EMBL" id="LQYW01000198">
    <property type="protein sequence ID" value="KYD20881.1"/>
    <property type="molecule type" value="Genomic_DNA"/>
</dbReference>
<organism evidence="1 2">
    <name type="scientific">Parageobacillus toebii</name>
    <dbReference type="NCBI Taxonomy" id="153151"/>
    <lineage>
        <taxon>Bacteria</taxon>
        <taxon>Bacillati</taxon>
        <taxon>Bacillota</taxon>
        <taxon>Bacilli</taxon>
        <taxon>Bacillales</taxon>
        <taxon>Anoxybacillaceae</taxon>
        <taxon>Parageobacillus</taxon>
    </lineage>
</organism>
<proteinExistence type="predicted"/>
<evidence type="ECO:0000313" key="1">
    <source>
        <dbReference type="EMBL" id="KYD20881.1"/>
    </source>
</evidence>
<name>A0A150M918_9BACL</name>
<gene>
    <name evidence="1" type="ORF">B4110_3898</name>
</gene>
<reference evidence="1 2" key="1">
    <citation type="submission" date="2016-01" db="EMBL/GenBank/DDBJ databases">
        <title>Draft Genome Sequences of Seven Thermophilic Sporeformers Isolated from Foods.</title>
        <authorList>
            <person name="Berendsen E.M."/>
            <person name="Wells-Bennik M.H."/>
            <person name="Krawcyk A.O."/>
            <person name="De Jong A."/>
            <person name="Holsappel S."/>
            <person name="Eijlander R.T."/>
            <person name="Kuipers O.P."/>
        </authorList>
    </citation>
    <scope>NUCLEOTIDE SEQUENCE [LARGE SCALE GENOMIC DNA]</scope>
    <source>
        <strain evidence="1 2">B4110</strain>
    </source>
</reference>
<dbReference type="RefSeq" id="WP_268796334.1">
    <property type="nucleotide sequence ID" value="NZ_LQYW01000198.1"/>
</dbReference>
<dbReference type="AlphaFoldDB" id="A0A150M918"/>
<protein>
    <submittedName>
        <fullName evidence="1">Uncharacterized protein</fullName>
    </submittedName>
</protein>
<comment type="caution">
    <text evidence="1">The sequence shown here is derived from an EMBL/GenBank/DDBJ whole genome shotgun (WGS) entry which is preliminary data.</text>
</comment>
<accession>A0A150M918</accession>
<sequence>MKPEEQVKTNFARKHFELIGTYDHLRQKPFSLLFICFYDMIQ</sequence>
<dbReference type="Proteomes" id="UP000075324">
    <property type="component" value="Unassembled WGS sequence"/>
</dbReference>
<evidence type="ECO:0000313" key="2">
    <source>
        <dbReference type="Proteomes" id="UP000075324"/>
    </source>
</evidence>